<dbReference type="EMBL" id="JAVRET010000124">
    <property type="protein sequence ID" value="MDT0413304.1"/>
    <property type="molecule type" value="Genomic_DNA"/>
</dbReference>
<reference evidence="3" key="1">
    <citation type="submission" date="2023-07" db="EMBL/GenBank/DDBJ databases">
        <title>30 novel species of actinomycetes from the DSMZ collection.</title>
        <authorList>
            <person name="Nouioui I."/>
        </authorList>
    </citation>
    <scope>NUCLEOTIDE SEQUENCE [LARGE SCALE GENOMIC DNA]</scope>
    <source>
        <strain evidence="3">DSM 41979</strain>
    </source>
</reference>
<evidence type="ECO:0000313" key="3">
    <source>
        <dbReference type="Proteomes" id="UP001183610"/>
    </source>
</evidence>
<proteinExistence type="predicted"/>
<name>A0ABU2R9C3_9ACTN</name>
<evidence type="ECO:0000259" key="1">
    <source>
        <dbReference type="Pfam" id="PF04149"/>
    </source>
</evidence>
<sequence>MTRESRPAAPATALDGLAWHKSTYSGADNGCVEHAATPAGTAAVRDTKDRRRGTLLFSAPTWTRFLRATV</sequence>
<accession>A0ABU2R9C3</accession>
<dbReference type="RefSeq" id="WP_010276048.1">
    <property type="nucleotide sequence ID" value="NZ_JAVRET010000124.1"/>
</dbReference>
<comment type="caution">
    <text evidence="2">The sequence shown here is derived from an EMBL/GenBank/DDBJ whole genome shotgun (WGS) entry which is preliminary data.</text>
</comment>
<gene>
    <name evidence="2" type="ORF">RM698_30205</name>
</gene>
<organism evidence="2 3">
    <name type="scientific">Streptomyces evansiae</name>
    <dbReference type="NCBI Taxonomy" id="3075535"/>
    <lineage>
        <taxon>Bacteria</taxon>
        <taxon>Bacillati</taxon>
        <taxon>Actinomycetota</taxon>
        <taxon>Actinomycetes</taxon>
        <taxon>Kitasatosporales</taxon>
        <taxon>Streptomycetaceae</taxon>
        <taxon>Streptomyces</taxon>
    </lineage>
</organism>
<dbReference type="Pfam" id="PF04149">
    <property type="entry name" value="DUF397"/>
    <property type="match status" value="1"/>
</dbReference>
<dbReference type="InterPro" id="IPR007278">
    <property type="entry name" value="DUF397"/>
</dbReference>
<protein>
    <submittedName>
        <fullName evidence="2">DUF397 domain-containing protein</fullName>
    </submittedName>
</protein>
<dbReference type="Proteomes" id="UP001183610">
    <property type="component" value="Unassembled WGS sequence"/>
</dbReference>
<evidence type="ECO:0000313" key="2">
    <source>
        <dbReference type="EMBL" id="MDT0413304.1"/>
    </source>
</evidence>
<keyword evidence="3" id="KW-1185">Reference proteome</keyword>
<feature type="domain" description="DUF397" evidence="1">
    <location>
        <begin position="17"/>
        <end position="68"/>
    </location>
</feature>